<dbReference type="InterPro" id="IPR056924">
    <property type="entry name" value="SH3_Tf2-1"/>
</dbReference>
<reference evidence="3" key="1">
    <citation type="submission" date="2025-08" db="UniProtKB">
        <authorList>
            <consortium name="RefSeq"/>
        </authorList>
    </citation>
    <scope>IDENTIFICATION</scope>
    <source>
        <tissue evidence="3">Seedling</tissue>
    </source>
</reference>
<protein>
    <submittedName>
        <fullName evidence="3">Uncharacterized protein LOC125421550</fullName>
    </submittedName>
</protein>
<keyword evidence="2" id="KW-1185">Reference proteome</keyword>
<dbReference type="GeneID" id="125421550"/>
<evidence type="ECO:0000259" key="1">
    <source>
        <dbReference type="Pfam" id="PF24626"/>
    </source>
</evidence>
<dbReference type="Proteomes" id="UP001652623">
    <property type="component" value="Chromosome 8"/>
</dbReference>
<dbReference type="Pfam" id="PF24626">
    <property type="entry name" value="SH3_Tf2-1"/>
    <property type="match status" value="1"/>
</dbReference>
<proteinExistence type="predicted"/>
<sequence>MKLFPWKAVVHFGKLGKLSLCYIRPYEIVEKIGLVAYRLDLPKELSQVHDVFHISTLCKYILDPSHVLETPEFELRDELSYEEQPVQIMNREEKRLRNKTIPLVKILW</sequence>
<evidence type="ECO:0000313" key="2">
    <source>
        <dbReference type="Proteomes" id="UP001652623"/>
    </source>
</evidence>
<dbReference type="PANTHER" id="PTHR46148:SF60">
    <property type="entry name" value="CHROMO DOMAIN-CONTAINING PROTEIN"/>
    <property type="match status" value="1"/>
</dbReference>
<feature type="domain" description="Tf2-1-like SH3-like" evidence="1">
    <location>
        <begin position="11"/>
        <end position="60"/>
    </location>
</feature>
<accession>A0ABM3IEH5</accession>
<name>A0ABM3IEH5_ZIZJJ</name>
<dbReference type="RefSeq" id="XP_048326713.1">
    <property type="nucleotide sequence ID" value="XM_048470756.1"/>
</dbReference>
<dbReference type="PANTHER" id="PTHR46148">
    <property type="entry name" value="CHROMO DOMAIN-CONTAINING PROTEIN"/>
    <property type="match status" value="1"/>
</dbReference>
<organism evidence="2 3">
    <name type="scientific">Ziziphus jujuba</name>
    <name type="common">Chinese jujube</name>
    <name type="synonym">Ziziphus sativa</name>
    <dbReference type="NCBI Taxonomy" id="326968"/>
    <lineage>
        <taxon>Eukaryota</taxon>
        <taxon>Viridiplantae</taxon>
        <taxon>Streptophyta</taxon>
        <taxon>Embryophyta</taxon>
        <taxon>Tracheophyta</taxon>
        <taxon>Spermatophyta</taxon>
        <taxon>Magnoliopsida</taxon>
        <taxon>eudicotyledons</taxon>
        <taxon>Gunneridae</taxon>
        <taxon>Pentapetalae</taxon>
        <taxon>rosids</taxon>
        <taxon>fabids</taxon>
        <taxon>Rosales</taxon>
        <taxon>Rhamnaceae</taxon>
        <taxon>Paliureae</taxon>
        <taxon>Ziziphus</taxon>
    </lineage>
</organism>
<gene>
    <name evidence="3" type="primary">LOC125421550</name>
</gene>
<evidence type="ECO:0000313" key="3">
    <source>
        <dbReference type="RefSeq" id="XP_048326713.1"/>
    </source>
</evidence>